<dbReference type="SMART" id="SM00829">
    <property type="entry name" value="PKS_ER"/>
    <property type="match status" value="1"/>
</dbReference>
<name>A0A284R3Q8_ARMOS</name>
<dbReference type="PANTHER" id="PTHR45348">
    <property type="entry name" value="HYPOTHETICAL OXIDOREDUCTASE (EUROFUNG)"/>
    <property type="match status" value="1"/>
</dbReference>
<dbReference type="InterPro" id="IPR013154">
    <property type="entry name" value="ADH-like_N"/>
</dbReference>
<protein>
    <submittedName>
        <fullName evidence="2">Related to Zinc-binding oxidoreductase</fullName>
    </submittedName>
</protein>
<sequence length="352" mass="38161">MPQQKALVLQSKQAQFILETRPIPIVGRGQLLVKVLAAGLNPVDWKIQTYGAFVANYPAVLGTDIAGEIVDVGEDVTGWSKGDKVVYQGSYFENDGAGFQQYSLIAADFVARIPEKMSYDEAATISVAFAAACMGLFAEAPIGLGLNPHFAWEPQFMGKTTVVIGGSTSVGQYAIQLLKFVGFSRIITYASACHFDYLATLGITDIIDRGTTPLNQLSLAVKKLTCDPLLVVFDALGFPEAQQAGYDMLSKGGQVMTINNDQRPQKSESDGKIFREVLGTVHLPAQSEFGRRMFRSLGKFIDEGVIKASCRIFPNRLEVLPHGLSGIVAGLDRLKNNQVNAVKLVAHPQDTE</sequence>
<dbReference type="InterPro" id="IPR020843">
    <property type="entry name" value="ER"/>
</dbReference>
<gene>
    <name evidence="2" type="ORF">ARMOST_06714</name>
</gene>
<dbReference type="InterPro" id="IPR013149">
    <property type="entry name" value="ADH-like_C"/>
</dbReference>
<dbReference type="CDD" id="cd08249">
    <property type="entry name" value="enoyl_reductase_like"/>
    <property type="match status" value="1"/>
</dbReference>
<reference evidence="3" key="1">
    <citation type="journal article" date="2017" name="Nat. Ecol. Evol.">
        <title>Genome expansion and lineage-specific genetic innovations in the forest pathogenic fungi Armillaria.</title>
        <authorList>
            <person name="Sipos G."/>
            <person name="Prasanna A.N."/>
            <person name="Walter M.C."/>
            <person name="O'Connor E."/>
            <person name="Balint B."/>
            <person name="Krizsan K."/>
            <person name="Kiss B."/>
            <person name="Hess J."/>
            <person name="Varga T."/>
            <person name="Slot J."/>
            <person name="Riley R."/>
            <person name="Boka B."/>
            <person name="Rigling D."/>
            <person name="Barry K."/>
            <person name="Lee J."/>
            <person name="Mihaltcheva S."/>
            <person name="LaButti K."/>
            <person name="Lipzen A."/>
            <person name="Waldron R."/>
            <person name="Moloney N.M."/>
            <person name="Sperisen C."/>
            <person name="Kredics L."/>
            <person name="Vagvoelgyi C."/>
            <person name="Patrignani A."/>
            <person name="Fitzpatrick D."/>
            <person name="Nagy I."/>
            <person name="Doyle S."/>
            <person name="Anderson J.B."/>
            <person name="Grigoriev I.V."/>
            <person name="Gueldener U."/>
            <person name="Muensterkoetter M."/>
            <person name="Nagy L.G."/>
        </authorList>
    </citation>
    <scope>NUCLEOTIDE SEQUENCE [LARGE SCALE GENOMIC DNA]</scope>
    <source>
        <strain evidence="3">C18/9</strain>
    </source>
</reference>
<evidence type="ECO:0000259" key="1">
    <source>
        <dbReference type="SMART" id="SM00829"/>
    </source>
</evidence>
<dbReference type="Gene3D" id="3.40.50.720">
    <property type="entry name" value="NAD(P)-binding Rossmann-like Domain"/>
    <property type="match status" value="1"/>
</dbReference>
<dbReference type="STRING" id="47428.A0A284R3Q8"/>
<dbReference type="Gene3D" id="3.90.180.10">
    <property type="entry name" value="Medium-chain alcohol dehydrogenases, catalytic domain"/>
    <property type="match status" value="1"/>
</dbReference>
<proteinExistence type="predicted"/>
<dbReference type="SUPFAM" id="SSF51735">
    <property type="entry name" value="NAD(P)-binding Rossmann-fold domains"/>
    <property type="match status" value="1"/>
</dbReference>
<dbReference type="InterPro" id="IPR047122">
    <property type="entry name" value="Trans-enoyl_RdTase-like"/>
</dbReference>
<keyword evidence="3" id="KW-1185">Reference proteome</keyword>
<dbReference type="SUPFAM" id="SSF50129">
    <property type="entry name" value="GroES-like"/>
    <property type="match status" value="1"/>
</dbReference>
<dbReference type="Pfam" id="PF08240">
    <property type="entry name" value="ADH_N"/>
    <property type="match status" value="1"/>
</dbReference>
<dbReference type="OrthoDB" id="3233595at2759"/>
<dbReference type="InterPro" id="IPR011032">
    <property type="entry name" value="GroES-like_sf"/>
</dbReference>
<dbReference type="Proteomes" id="UP000219338">
    <property type="component" value="Unassembled WGS sequence"/>
</dbReference>
<dbReference type="PANTHER" id="PTHR45348:SF2">
    <property type="entry name" value="ZINC-TYPE ALCOHOL DEHYDROGENASE-LIKE PROTEIN C2E1P3.01"/>
    <property type="match status" value="1"/>
</dbReference>
<organism evidence="2 3">
    <name type="scientific">Armillaria ostoyae</name>
    <name type="common">Armillaria root rot fungus</name>
    <dbReference type="NCBI Taxonomy" id="47428"/>
    <lineage>
        <taxon>Eukaryota</taxon>
        <taxon>Fungi</taxon>
        <taxon>Dikarya</taxon>
        <taxon>Basidiomycota</taxon>
        <taxon>Agaricomycotina</taxon>
        <taxon>Agaricomycetes</taxon>
        <taxon>Agaricomycetidae</taxon>
        <taxon>Agaricales</taxon>
        <taxon>Marasmiineae</taxon>
        <taxon>Physalacriaceae</taxon>
        <taxon>Armillaria</taxon>
    </lineage>
</organism>
<dbReference type="AlphaFoldDB" id="A0A284R3Q8"/>
<dbReference type="Pfam" id="PF00107">
    <property type="entry name" value="ADH_zinc_N"/>
    <property type="match status" value="1"/>
</dbReference>
<accession>A0A284R3Q8</accession>
<dbReference type="InterPro" id="IPR036291">
    <property type="entry name" value="NAD(P)-bd_dom_sf"/>
</dbReference>
<dbReference type="EMBL" id="FUEG01000004">
    <property type="protein sequence ID" value="SJL03360.1"/>
    <property type="molecule type" value="Genomic_DNA"/>
</dbReference>
<dbReference type="OMA" id="YASACHF"/>
<dbReference type="GO" id="GO:0016651">
    <property type="term" value="F:oxidoreductase activity, acting on NAD(P)H"/>
    <property type="evidence" value="ECO:0007669"/>
    <property type="project" value="InterPro"/>
</dbReference>
<evidence type="ECO:0000313" key="2">
    <source>
        <dbReference type="EMBL" id="SJL03360.1"/>
    </source>
</evidence>
<evidence type="ECO:0000313" key="3">
    <source>
        <dbReference type="Proteomes" id="UP000219338"/>
    </source>
</evidence>
<feature type="domain" description="Enoyl reductase (ER)" evidence="1">
    <location>
        <begin position="10"/>
        <end position="342"/>
    </location>
</feature>